<dbReference type="PROSITE" id="PS50082">
    <property type="entry name" value="WD_REPEATS_2"/>
    <property type="match status" value="2"/>
</dbReference>
<keyword evidence="5" id="KW-1185">Reference proteome</keyword>
<dbReference type="InterPro" id="IPR015943">
    <property type="entry name" value="WD40/YVTN_repeat-like_dom_sf"/>
</dbReference>
<dbReference type="Gene3D" id="2.130.10.10">
    <property type="entry name" value="YVTN repeat-like/Quinoprotein amine dehydrogenase"/>
    <property type="match status" value="4"/>
</dbReference>
<proteinExistence type="predicted"/>
<dbReference type="AlphaFoldDB" id="A0A3M7SF11"/>
<reference evidence="4 5" key="1">
    <citation type="journal article" date="2018" name="Sci. Rep.">
        <title>Genomic signatures of local adaptation to the degree of environmental predictability in rotifers.</title>
        <authorList>
            <person name="Franch-Gras L."/>
            <person name="Hahn C."/>
            <person name="Garcia-Roger E.M."/>
            <person name="Carmona M.J."/>
            <person name="Serra M."/>
            <person name="Gomez A."/>
        </authorList>
    </citation>
    <scope>NUCLEOTIDE SEQUENCE [LARGE SCALE GENOMIC DNA]</scope>
    <source>
        <strain evidence="4">HYR1</strain>
    </source>
</reference>
<protein>
    <submittedName>
        <fullName evidence="4">Vegetative incompatibility HET-E-1-like</fullName>
    </submittedName>
</protein>
<feature type="repeat" description="WD" evidence="3">
    <location>
        <begin position="630"/>
        <end position="662"/>
    </location>
</feature>
<dbReference type="Pfam" id="PF00400">
    <property type="entry name" value="WD40"/>
    <property type="match status" value="5"/>
</dbReference>
<dbReference type="EMBL" id="REGN01001483">
    <property type="protein sequence ID" value="RNA34414.1"/>
    <property type="molecule type" value="Genomic_DNA"/>
</dbReference>
<comment type="caution">
    <text evidence="4">The sequence shown here is derived from an EMBL/GenBank/DDBJ whole genome shotgun (WGS) entry which is preliminary data.</text>
</comment>
<gene>
    <name evidence="4" type="ORF">BpHYR1_000882</name>
</gene>
<name>A0A3M7SF11_BRAPC</name>
<dbReference type="PROSITE" id="PS50294">
    <property type="entry name" value="WD_REPEATS_REGION"/>
    <property type="match status" value="2"/>
</dbReference>
<dbReference type="SUPFAM" id="SSF50978">
    <property type="entry name" value="WD40 repeat-like"/>
    <property type="match status" value="2"/>
</dbReference>
<dbReference type="Proteomes" id="UP000276133">
    <property type="component" value="Unassembled WGS sequence"/>
</dbReference>
<dbReference type="InterPro" id="IPR001680">
    <property type="entry name" value="WD40_rpt"/>
</dbReference>
<dbReference type="PANTHER" id="PTHR19848:SF8">
    <property type="entry name" value="F-BOX AND WD REPEAT DOMAIN CONTAINING 7"/>
    <property type="match status" value="1"/>
</dbReference>
<accession>A0A3M7SF11</accession>
<evidence type="ECO:0000313" key="5">
    <source>
        <dbReference type="Proteomes" id="UP000276133"/>
    </source>
</evidence>
<evidence type="ECO:0000313" key="4">
    <source>
        <dbReference type="EMBL" id="RNA34414.1"/>
    </source>
</evidence>
<feature type="repeat" description="WD" evidence="3">
    <location>
        <begin position="711"/>
        <end position="743"/>
    </location>
</feature>
<dbReference type="PANTHER" id="PTHR19848">
    <property type="entry name" value="WD40 REPEAT PROTEIN"/>
    <property type="match status" value="1"/>
</dbReference>
<dbReference type="SUPFAM" id="SSF50998">
    <property type="entry name" value="Quinoprotein alcohol dehydrogenase-like"/>
    <property type="match status" value="1"/>
</dbReference>
<dbReference type="STRING" id="10195.A0A3M7SF11"/>
<dbReference type="SMART" id="SM00320">
    <property type="entry name" value="WD40"/>
    <property type="match status" value="12"/>
</dbReference>
<dbReference type="InterPro" id="IPR036322">
    <property type="entry name" value="WD40_repeat_dom_sf"/>
</dbReference>
<evidence type="ECO:0000256" key="1">
    <source>
        <dbReference type="ARBA" id="ARBA00022574"/>
    </source>
</evidence>
<dbReference type="InterPro" id="IPR019775">
    <property type="entry name" value="WD40_repeat_CS"/>
</dbReference>
<keyword evidence="1 3" id="KW-0853">WD repeat</keyword>
<evidence type="ECO:0000256" key="3">
    <source>
        <dbReference type="PROSITE-ProRule" id="PRU00221"/>
    </source>
</evidence>
<keyword evidence="2" id="KW-0677">Repeat</keyword>
<organism evidence="4 5">
    <name type="scientific">Brachionus plicatilis</name>
    <name type="common">Marine rotifer</name>
    <name type="synonym">Brachionus muelleri</name>
    <dbReference type="NCBI Taxonomy" id="10195"/>
    <lineage>
        <taxon>Eukaryota</taxon>
        <taxon>Metazoa</taxon>
        <taxon>Spiralia</taxon>
        <taxon>Gnathifera</taxon>
        <taxon>Rotifera</taxon>
        <taxon>Eurotatoria</taxon>
        <taxon>Monogononta</taxon>
        <taxon>Pseudotrocha</taxon>
        <taxon>Ploima</taxon>
        <taxon>Brachionidae</taxon>
        <taxon>Brachionus</taxon>
    </lineage>
</organism>
<dbReference type="PROSITE" id="PS00678">
    <property type="entry name" value="WD_REPEATS_1"/>
    <property type="match status" value="1"/>
</dbReference>
<sequence length="792" mass="90465">MSMERDYITHDTHPRSITALGCSPARREIFIGFEDGTVKSIEVDTGSLVQTYTEHRGWITQFLFWPKTKLLLCSSNDSLISMIGAGGNIMDRVFIGSPIYSMYLNTKREEIILGISNGIQFHKIKDTKEGFSHYIDPKPSSILREHSDIVRCIVVLDSRIYSTGYDGALVIYDCHFTGRESAVKIFKNSKAHDAGISCLSVEKDSVENTVWVFTGSFDKTIKVWTGDGKIVHKFEGFVTGITGLCYVPKNKTLCCVAGTSNAFIFDPKSGEDVTDFIDTFVKETKGHHNLQLLKYLNDYNIMLASTSRRQLIVYRYNPSGCLTSLKCKQTLDSLCFTSKVPILIFTGDTHGQVSKWEQKQSNQLVYLNENLLKSEMVAKESSRIQGQAKQNTLKTENNNESNLSFYSNKQQTDLYANIKKTNVVLKLLYVETLDYILAACEDASIYVYCFDEEAVKILKNMKFTDDSAKTEEKNFKYYKEYLKSVDNINNEEFDATNFDFTEEAKAEDGDSVTNRVAGYVLKKILSEHTSCVTSLVVVDRPDLYPNRFLLSAGWDRRVCIWDLDKLRLFDLFRNKNVNNFEEVELASDGNILDMCYCPKMNCFAYASTDSMCYVRKFAIYGSEMVLLNTLQGHFSEVNCIKWIENKLLWVTGGEDGTVRIWSDNCEQIHMINCGGTVNSICIDFVEEVLIVAVHDLIKIYEMSEYHLVQTNAGHIDSIRDICFIPERNHIVSVSWDKTIKIWKSYRKQNLLRKKKQKAENSKFDSWVWDQMKLALKNQGSVDVSNYNDELIA</sequence>
<dbReference type="InterPro" id="IPR011047">
    <property type="entry name" value="Quinoprotein_ADH-like_sf"/>
</dbReference>
<evidence type="ECO:0000256" key="2">
    <source>
        <dbReference type="ARBA" id="ARBA00022737"/>
    </source>
</evidence>
<dbReference type="OrthoDB" id="6262491at2759"/>